<sequence>MPSDSSPVGQIYSRLKNAMPPNRTMEIASKKINLNADVLAWEHERYSMRRLPALTLSHIKSYTDVARNSILDTPSQIDLNVLEANVRTISEAVLAYVLNLPTAKCAQEENVSTCSILSTGDVNSKRLSNWLQQFGSKPRPLSGDNDWLMSNLRDTVSRYTSGQVVLEPVPLVDISLYGVLEDRITAHRAKPAVFELLLAAFIGVYLSVFYFFTLNLHSTLEAALVKLKKL</sequence>
<organism evidence="12">
    <name type="scientific">Gongylonema pulchrum</name>
    <dbReference type="NCBI Taxonomy" id="637853"/>
    <lineage>
        <taxon>Eukaryota</taxon>
        <taxon>Metazoa</taxon>
        <taxon>Ecdysozoa</taxon>
        <taxon>Nematoda</taxon>
        <taxon>Chromadorea</taxon>
        <taxon>Rhabditida</taxon>
        <taxon>Spirurina</taxon>
        <taxon>Spiruromorpha</taxon>
        <taxon>Spiruroidea</taxon>
        <taxon>Gongylonematidae</taxon>
        <taxon>Gongylonema</taxon>
    </lineage>
</organism>
<keyword evidence="3 9" id="KW-0812">Transmembrane</keyword>
<comment type="subcellular location">
    <subcellularLocation>
        <location evidence="1">Endoplasmic reticulum membrane</location>
        <topology evidence="1">Single-pass membrane protein</topology>
    </subcellularLocation>
</comment>
<keyword evidence="8" id="KW-0325">Glycoprotein</keyword>
<evidence type="ECO:0000256" key="1">
    <source>
        <dbReference type="ARBA" id="ARBA00004389"/>
    </source>
</evidence>
<keyword evidence="11" id="KW-1185">Reference proteome</keyword>
<evidence type="ECO:0000256" key="2">
    <source>
        <dbReference type="ARBA" id="ARBA00007717"/>
    </source>
</evidence>
<keyword evidence="7 9" id="KW-0472">Membrane</keyword>
<keyword evidence="6 9" id="KW-1133">Transmembrane helix</keyword>
<dbReference type="GO" id="GO:0005789">
    <property type="term" value="C:endoplasmic reticulum membrane"/>
    <property type="evidence" value="ECO:0007669"/>
    <property type="project" value="UniProtKB-SubCell"/>
</dbReference>
<keyword evidence="5" id="KW-0256">Endoplasmic reticulum</keyword>
<evidence type="ECO:0000256" key="6">
    <source>
        <dbReference type="ARBA" id="ARBA00022989"/>
    </source>
</evidence>
<evidence type="ECO:0000256" key="5">
    <source>
        <dbReference type="ARBA" id="ARBA00022824"/>
    </source>
</evidence>
<dbReference type="Proteomes" id="UP000271098">
    <property type="component" value="Unassembled WGS sequence"/>
</dbReference>
<gene>
    <name evidence="10" type="ORF">GPUH_LOCUS4474</name>
</gene>
<keyword evidence="4" id="KW-0732">Signal</keyword>
<dbReference type="GO" id="GO:0009966">
    <property type="term" value="P:regulation of signal transduction"/>
    <property type="evidence" value="ECO:0007669"/>
    <property type="project" value="InterPro"/>
</dbReference>
<dbReference type="EMBL" id="UYRT01008481">
    <property type="protein sequence ID" value="VDK45170.1"/>
    <property type="molecule type" value="Genomic_DNA"/>
</dbReference>
<dbReference type="OrthoDB" id="5913609at2759"/>
<evidence type="ECO:0000313" key="12">
    <source>
        <dbReference type="WBParaSite" id="GPUH_0000448101-mRNA-1"/>
    </source>
</evidence>
<name>A0A183D6Y3_9BILA</name>
<evidence type="ECO:0000256" key="7">
    <source>
        <dbReference type="ARBA" id="ARBA00023136"/>
    </source>
</evidence>
<evidence type="ECO:0000313" key="10">
    <source>
        <dbReference type="EMBL" id="VDK45170.1"/>
    </source>
</evidence>
<comment type="similarity">
    <text evidence="2">Belongs to the nicastrin family.</text>
</comment>
<accession>A0A183D6Y3</accession>
<protein>
    <submittedName>
        <fullName evidence="10 12">Uncharacterized protein</fullName>
    </submittedName>
</protein>
<evidence type="ECO:0000256" key="4">
    <source>
        <dbReference type="ARBA" id="ARBA00022729"/>
    </source>
</evidence>
<dbReference type="PANTHER" id="PTHR31826">
    <property type="entry name" value="NICALIN"/>
    <property type="match status" value="1"/>
</dbReference>
<evidence type="ECO:0000313" key="11">
    <source>
        <dbReference type="Proteomes" id="UP000271098"/>
    </source>
</evidence>
<feature type="transmembrane region" description="Helical" evidence="9">
    <location>
        <begin position="192"/>
        <end position="212"/>
    </location>
</feature>
<evidence type="ECO:0000256" key="8">
    <source>
        <dbReference type="ARBA" id="ARBA00023180"/>
    </source>
</evidence>
<evidence type="ECO:0000256" key="9">
    <source>
        <dbReference type="SAM" id="Phobius"/>
    </source>
</evidence>
<evidence type="ECO:0000256" key="3">
    <source>
        <dbReference type="ARBA" id="ARBA00022692"/>
    </source>
</evidence>
<dbReference type="WBParaSite" id="GPUH_0000448101-mRNA-1">
    <property type="protein sequence ID" value="GPUH_0000448101-mRNA-1"/>
    <property type="gene ID" value="GPUH_0000448101"/>
</dbReference>
<reference evidence="12" key="1">
    <citation type="submission" date="2016-06" db="UniProtKB">
        <authorList>
            <consortium name="WormBaseParasite"/>
        </authorList>
    </citation>
    <scope>IDENTIFICATION</scope>
</reference>
<reference evidence="10 11" key="2">
    <citation type="submission" date="2018-11" db="EMBL/GenBank/DDBJ databases">
        <authorList>
            <consortium name="Pathogen Informatics"/>
        </authorList>
    </citation>
    <scope>NUCLEOTIDE SEQUENCE [LARGE SCALE GENOMIC DNA]</scope>
</reference>
<dbReference type="InterPro" id="IPR016574">
    <property type="entry name" value="Nicalin"/>
</dbReference>
<dbReference type="AlphaFoldDB" id="A0A183D6Y3"/>
<proteinExistence type="inferred from homology"/>